<name>A0A1I4VZH8_9GAMM</name>
<evidence type="ECO:0000313" key="2">
    <source>
        <dbReference type="EMBL" id="SFN06738.1"/>
    </source>
</evidence>
<keyword evidence="1" id="KW-0732">Signal</keyword>
<dbReference type="PANTHER" id="PTHR11319:SF35">
    <property type="entry name" value="OUTER MEMBRANE PROTEIN PMPC-RELATED"/>
    <property type="match status" value="1"/>
</dbReference>
<dbReference type="SUPFAM" id="SSF51126">
    <property type="entry name" value="Pectin lyase-like"/>
    <property type="match status" value="1"/>
</dbReference>
<evidence type="ECO:0008006" key="4">
    <source>
        <dbReference type="Google" id="ProtNLM"/>
    </source>
</evidence>
<dbReference type="PANTHER" id="PTHR11319">
    <property type="entry name" value="G PROTEIN-COUPLED RECEPTOR-RELATED"/>
    <property type="match status" value="1"/>
</dbReference>
<dbReference type="InterPro" id="IPR011050">
    <property type="entry name" value="Pectin_lyase_fold/virulence"/>
</dbReference>
<dbReference type="NCBIfam" id="NF041518">
    <property type="entry name" value="choice_anch_Q"/>
    <property type="match status" value="1"/>
</dbReference>
<evidence type="ECO:0000256" key="1">
    <source>
        <dbReference type="SAM" id="SignalP"/>
    </source>
</evidence>
<proteinExistence type="predicted"/>
<keyword evidence="3" id="KW-1185">Reference proteome</keyword>
<organism evidence="2 3">
    <name type="scientific">Dokdonella immobilis</name>
    <dbReference type="NCBI Taxonomy" id="578942"/>
    <lineage>
        <taxon>Bacteria</taxon>
        <taxon>Pseudomonadati</taxon>
        <taxon>Pseudomonadota</taxon>
        <taxon>Gammaproteobacteria</taxon>
        <taxon>Lysobacterales</taxon>
        <taxon>Rhodanobacteraceae</taxon>
        <taxon>Dokdonella</taxon>
    </lineage>
</organism>
<dbReference type="STRING" id="578942.SAMN05216289_103213"/>
<evidence type="ECO:0000313" key="3">
    <source>
        <dbReference type="Proteomes" id="UP000198575"/>
    </source>
</evidence>
<dbReference type="EMBL" id="FOVF01000003">
    <property type="protein sequence ID" value="SFN06738.1"/>
    <property type="molecule type" value="Genomic_DNA"/>
</dbReference>
<dbReference type="RefSeq" id="WP_092405024.1">
    <property type="nucleotide sequence ID" value="NZ_FOVF01000003.1"/>
</dbReference>
<feature type="chain" id="PRO_5011624628" description="Polymorphic outer membrane protein repeat-containing protein" evidence="1">
    <location>
        <begin position="20"/>
        <end position="512"/>
    </location>
</feature>
<dbReference type="Proteomes" id="UP000198575">
    <property type="component" value="Unassembled WGS sequence"/>
</dbReference>
<feature type="signal peptide" evidence="1">
    <location>
        <begin position="1"/>
        <end position="19"/>
    </location>
</feature>
<dbReference type="OrthoDB" id="5943827at2"/>
<protein>
    <recommendedName>
        <fullName evidence="4">Polymorphic outer membrane protein repeat-containing protein</fullName>
    </recommendedName>
</protein>
<accession>A0A1I4VZH8</accession>
<sequence length="512" mass="52055">MTRFLCLAILLGWIIPALAQPGFDCVAPATPQLVNPVVIGNGSPGSVTTAALQAALDAGGPIRLDIGTSTLTLSAELRITRATQLDAGGATLSGGNARRVIRIDNPNNQTYAFDLLNATIANGSTPTGSGAGLWKPTGGPWQAVTIRIFHSNFASNHAIATAQDDGGGGIYVVGASELSLVDVMMSGNSGSNGGAIYSLGSKRVNLFDSELSANTATGTGGNPGNGGNAGAIGIDGADRTVNLCRVRLLDNQSNAYGAGLFTTVYDTTSFTRILDSTIQGNNSVGTSNAHTGGVYLQGGPFSIRGSTFRDNQAAGYGGLSIFDHQTATLIRASGDISNSTFVGNIARTGLGGAINLQGSGGLILQNLTIANNVAQCDVCFAGGISNGNGLAITMRNTVFLNNTGGNAYNPWAMLYPVSGSNNMQWPQIRPVSNQAETAVTPGALFANANLGAIAGNGGLTETMALTAASPAFNAGTATGALPTDQRGQPRWAAVDIGAYELQADQIFASGFD</sequence>
<gene>
    <name evidence="2" type="ORF">SAMN05216289_103213</name>
</gene>
<dbReference type="InterPro" id="IPR059226">
    <property type="entry name" value="Choice_anch_Q_dom"/>
</dbReference>
<dbReference type="AlphaFoldDB" id="A0A1I4VZH8"/>
<reference evidence="2 3" key="1">
    <citation type="submission" date="2016-10" db="EMBL/GenBank/DDBJ databases">
        <authorList>
            <person name="de Groot N.N."/>
        </authorList>
    </citation>
    <scope>NUCLEOTIDE SEQUENCE [LARGE SCALE GENOMIC DNA]</scope>
    <source>
        <strain evidence="2 3">CGMCC 1.7659</strain>
    </source>
</reference>